<evidence type="ECO:0000256" key="1">
    <source>
        <dbReference type="SAM" id="Coils"/>
    </source>
</evidence>
<proteinExistence type="predicted"/>
<dbReference type="Proteomes" id="UP000486602">
    <property type="component" value="Unassembled WGS sequence"/>
</dbReference>
<dbReference type="EMBL" id="JAAGVY010000050">
    <property type="protein sequence ID" value="NEN25361.1"/>
    <property type="molecule type" value="Genomic_DNA"/>
</dbReference>
<feature type="transmembrane region" description="Helical" evidence="2">
    <location>
        <begin position="60"/>
        <end position="81"/>
    </location>
</feature>
<protein>
    <submittedName>
        <fullName evidence="3">Uncharacterized protein</fullName>
    </submittedName>
</protein>
<evidence type="ECO:0000313" key="3">
    <source>
        <dbReference type="EMBL" id="NEN25361.1"/>
    </source>
</evidence>
<dbReference type="AlphaFoldDB" id="A0A7K3WWD8"/>
<gene>
    <name evidence="3" type="ORF">G3O08_17840</name>
</gene>
<name>A0A7K3WWD8_9FLAO</name>
<feature type="transmembrane region" description="Helical" evidence="2">
    <location>
        <begin position="20"/>
        <end position="40"/>
    </location>
</feature>
<dbReference type="RefSeq" id="WP_163286818.1">
    <property type="nucleotide sequence ID" value="NZ_JAAGVY010000050.1"/>
</dbReference>
<evidence type="ECO:0000313" key="4">
    <source>
        <dbReference type="Proteomes" id="UP000486602"/>
    </source>
</evidence>
<keyword evidence="2" id="KW-1133">Transmembrane helix</keyword>
<sequence length="279" mass="33176">MKEFLQSLFKTTEERIRNPFIGAFMTSWLLFNWKPILYILLSSYAIGNRIEYVEEHFSNYILLFWLPLIAALFYVLVLPYLNLGFDRLLKKSQLKRNLIVIETQKRNIANQIELAIGEIKLEETKTSYRERNSHNQLVEALQKKNRDLEITLDATMEKNNSALEDLKAEFSNREKIRVDEIKSFERNYSESREEIMALNNAMFEKDKQIQNLRKIVSDLERKDSNKTLSYLLEFENGLKLIERFDGNKITYLNPETNEIYSDQKAEILKERSQHSRKML</sequence>
<comment type="caution">
    <text evidence="3">The sequence shown here is derived from an EMBL/GenBank/DDBJ whole genome shotgun (WGS) entry which is preliminary data.</text>
</comment>
<evidence type="ECO:0000256" key="2">
    <source>
        <dbReference type="SAM" id="Phobius"/>
    </source>
</evidence>
<keyword evidence="2" id="KW-0812">Transmembrane</keyword>
<keyword evidence="1" id="KW-0175">Coiled coil</keyword>
<accession>A0A7K3WWD8</accession>
<organism evidence="3 4">
    <name type="scientific">Cryomorpha ignava</name>
    <dbReference type="NCBI Taxonomy" id="101383"/>
    <lineage>
        <taxon>Bacteria</taxon>
        <taxon>Pseudomonadati</taxon>
        <taxon>Bacteroidota</taxon>
        <taxon>Flavobacteriia</taxon>
        <taxon>Flavobacteriales</taxon>
        <taxon>Cryomorphaceae</taxon>
        <taxon>Cryomorpha</taxon>
    </lineage>
</organism>
<reference evidence="3 4" key="1">
    <citation type="submission" date="2020-02" db="EMBL/GenBank/DDBJ databases">
        <title>Out from the shadows clarifying the taxonomy of the family Cryomorphaceae and related taxa by utilizing the GTDB taxonomic framework.</title>
        <authorList>
            <person name="Bowman J.P."/>
        </authorList>
    </citation>
    <scope>NUCLEOTIDE SEQUENCE [LARGE SCALE GENOMIC DNA]</scope>
    <source>
        <strain evidence="3 4">QSSC 1-22</strain>
    </source>
</reference>
<keyword evidence="2" id="KW-0472">Membrane</keyword>
<feature type="coiled-coil region" evidence="1">
    <location>
        <begin position="131"/>
        <end position="222"/>
    </location>
</feature>
<keyword evidence="4" id="KW-1185">Reference proteome</keyword>